<name>A0A4Y2QAM7_ARAVE</name>
<dbReference type="OrthoDB" id="5862706at2759"/>
<dbReference type="Proteomes" id="UP000499080">
    <property type="component" value="Unassembled WGS sequence"/>
</dbReference>
<keyword evidence="2" id="KW-1185">Reference proteome</keyword>
<reference evidence="1 2" key="1">
    <citation type="journal article" date="2019" name="Sci. Rep.">
        <title>Orb-weaving spider Araneus ventricosus genome elucidates the spidroin gene catalogue.</title>
        <authorList>
            <person name="Kono N."/>
            <person name="Nakamura H."/>
            <person name="Ohtoshi R."/>
            <person name="Moran D.A.P."/>
            <person name="Shinohara A."/>
            <person name="Yoshida Y."/>
            <person name="Fujiwara M."/>
            <person name="Mori M."/>
            <person name="Tomita M."/>
            <person name="Arakawa K."/>
        </authorList>
    </citation>
    <scope>NUCLEOTIDE SEQUENCE [LARGE SCALE GENOMIC DNA]</scope>
</reference>
<evidence type="ECO:0000313" key="2">
    <source>
        <dbReference type="Proteomes" id="UP000499080"/>
    </source>
</evidence>
<organism evidence="1 2">
    <name type="scientific">Araneus ventricosus</name>
    <name type="common">Orbweaver spider</name>
    <name type="synonym">Epeira ventricosa</name>
    <dbReference type="NCBI Taxonomy" id="182803"/>
    <lineage>
        <taxon>Eukaryota</taxon>
        <taxon>Metazoa</taxon>
        <taxon>Ecdysozoa</taxon>
        <taxon>Arthropoda</taxon>
        <taxon>Chelicerata</taxon>
        <taxon>Arachnida</taxon>
        <taxon>Araneae</taxon>
        <taxon>Araneomorphae</taxon>
        <taxon>Entelegynae</taxon>
        <taxon>Araneoidea</taxon>
        <taxon>Araneidae</taxon>
        <taxon>Araneus</taxon>
    </lineage>
</organism>
<sequence>MVVAGSKTGSIGVIVKHFPTDRCNHDVRAAQHEGESCRGTTQCQHEATHDLAAQWIPEQDQRQTVSARKLLCTVFWDLRGVLLIDYVPRRAMVNADS</sequence>
<dbReference type="AlphaFoldDB" id="A0A4Y2QAM7"/>
<evidence type="ECO:0000313" key="1">
    <source>
        <dbReference type="EMBL" id="GBN61228.1"/>
    </source>
</evidence>
<dbReference type="Pfam" id="PF01359">
    <property type="entry name" value="Transposase_1"/>
    <property type="match status" value="1"/>
</dbReference>
<dbReference type="EMBL" id="BGPR01013572">
    <property type="protein sequence ID" value="GBN61228.1"/>
    <property type="molecule type" value="Genomic_DNA"/>
</dbReference>
<dbReference type="InterPro" id="IPR001888">
    <property type="entry name" value="Transposase_1"/>
</dbReference>
<accession>A0A4Y2QAM7</accession>
<proteinExistence type="predicted"/>
<protein>
    <submittedName>
        <fullName evidence="1">Uncharacterized protein</fullName>
    </submittedName>
</protein>
<gene>
    <name evidence="1" type="ORF">AVEN_12111_1</name>
</gene>
<comment type="caution">
    <text evidence="1">The sequence shown here is derived from an EMBL/GenBank/DDBJ whole genome shotgun (WGS) entry which is preliminary data.</text>
</comment>